<dbReference type="Gene3D" id="1.10.20.10">
    <property type="entry name" value="Histone, subunit A"/>
    <property type="match status" value="1"/>
</dbReference>
<evidence type="ECO:0000313" key="1">
    <source>
        <dbReference type="EMBL" id="KAJ6596747.1"/>
    </source>
</evidence>
<keyword evidence="2" id="KW-1185">Reference proteome</keyword>
<comment type="caution">
    <text evidence="1">The sequence shown here is derived from an EMBL/GenBank/DDBJ whole genome shotgun (WGS) entry which is preliminary data.</text>
</comment>
<dbReference type="OrthoDB" id="546434at2759"/>
<feature type="non-terminal residue" evidence="1">
    <location>
        <position position="60"/>
    </location>
</feature>
<name>A0A9Q0RTK6_9DIPT</name>
<gene>
    <name evidence="1" type="primary">SOS1</name>
    <name evidence="1" type="ORF">Bhyg_18004</name>
</gene>
<dbReference type="AlphaFoldDB" id="A0A9Q0RTK6"/>
<dbReference type="EMBL" id="WJQU01006397">
    <property type="protein sequence ID" value="KAJ6596747.1"/>
    <property type="molecule type" value="Genomic_DNA"/>
</dbReference>
<dbReference type="GO" id="GO:0046982">
    <property type="term" value="F:protein heterodimerization activity"/>
    <property type="evidence" value="ECO:0007669"/>
    <property type="project" value="InterPro"/>
</dbReference>
<organism evidence="1 2">
    <name type="scientific">Pseudolycoriella hygida</name>
    <dbReference type="NCBI Taxonomy" id="35572"/>
    <lineage>
        <taxon>Eukaryota</taxon>
        <taxon>Metazoa</taxon>
        <taxon>Ecdysozoa</taxon>
        <taxon>Arthropoda</taxon>
        <taxon>Hexapoda</taxon>
        <taxon>Insecta</taxon>
        <taxon>Pterygota</taxon>
        <taxon>Neoptera</taxon>
        <taxon>Endopterygota</taxon>
        <taxon>Diptera</taxon>
        <taxon>Nematocera</taxon>
        <taxon>Sciaroidea</taxon>
        <taxon>Sciaridae</taxon>
        <taxon>Pseudolycoriella</taxon>
    </lineage>
</organism>
<sequence length="60" mass="6873">MLLCKDVLQYKIDMDVGKFIVAVIEYISADILKLAGNYVKNIRHIEISREDIEIAMCADK</sequence>
<accession>A0A9Q0RTK6</accession>
<dbReference type="Proteomes" id="UP001151699">
    <property type="component" value="Unassembled WGS sequence"/>
</dbReference>
<evidence type="ECO:0000313" key="2">
    <source>
        <dbReference type="Proteomes" id="UP001151699"/>
    </source>
</evidence>
<dbReference type="CDD" id="cd22915">
    <property type="entry name" value="HFD_SOS1_rpt2"/>
    <property type="match status" value="1"/>
</dbReference>
<protein>
    <submittedName>
        <fullName evidence="1">Son of sevenless like 1</fullName>
    </submittedName>
</protein>
<dbReference type="SUPFAM" id="SSF47113">
    <property type="entry name" value="Histone-fold"/>
    <property type="match status" value="1"/>
</dbReference>
<reference evidence="1" key="1">
    <citation type="submission" date="2022-07" db="EMBL/GenBank/DDBJ databases">
        <authorList>
            <person name="Trinca V."/>
            <person name="Uliana J.V.C."/>
            <person name="Torres T.T."/>
            <person name="Ward R.J."/>
            <person name="Monesi N."/>
        </authorList>
    </citation>
    <scope>NUCLEOTIDE SEQUENCE</scope>
    <source>
        <strain evidence="1">HSMRA1968</strain>
        <tissue evidence="1">Whole embryos</tissue>
    </source>
</reference>
<proteinExistence type="predicted"/>
<dbReference type="InterPro" id="IPR009072">
    <property type="entry name" value="Histone-fold"/>
</dbReference>